<dbReference type="RefSeq" id="WP_150416499.1">
    <property type="nucleotide sequence ID" value="NZ_VYQF01000008.1"/>
</dbReference>
<dbReference type="Proteomes" id="UP000326903">
    <property type="component" value="Unassembled WGS sequence"/>
</dbReference>
<organism evidence="1 2">
    <name type="scientific">Ginsengibacter hankyongi</name>
    <dbReference type="NCBI Taxonomy" id="2607284"/>
    <lineage>
        <taxon>Bacteria</taxon>
        <taxon>Pseudomonadati</taxon>
        <taxon>Bacteroidota</taxon>
        <taxon>Chitinophagia</taxon>
        <taxon>Chitinophagales</taxon>
        <taxon>Chitinophagaceae</taxon>
        <taxon>Ginsengibacter</taxon>
    </lineage>
</organism>
<accession>A0A5J5IFQ8</accession>
<proteinExistence type="predicted"/>
<reference evidence="1 2" key="1">
    <citation type="submission" date="2019-09" db="EMBL/GenBank/DDBJ databases">
        <title>Draft genome sequence of Ginsengibacter sp. BR5-29.</title>
        <authorList>
            <person name="Im W.-T."/>
        </authorList>
    </citation>
    <scope>NUCLEOTIDE SEQUENCE [LARGE SCALE GENOMIC DNA]</scope>
    <source>
        <strain evidence="1 2">BR5-29</strain>
    </source>
</reference>
<gene>
    <name evidence="1" type="ORF">FW778_19295</name>
</gene>
<comment type="caution">
    <text evidence="1">The sequence shown here is derived from an EMBL/GenBank/DDBJ whole genome shotgun (WGS) entry which is preliminary data.</text>
</comment>
<evidence type="ECO:0000313" key="1">
    <source>
        <dbReference type="EMBL" id="KAA9036376.1"/>
    </source>
</evidence>
<evidence type="ECO:0000313" key="2">
    <source>
        <dbReference type="Proteomes" id="UP000326903"/>
    </source>
</evidence>
<sequence length="82" mass="9587">MITINLKQKTKKNGHLVIDVPTTLIDKNVDIVLVIQEKEEKPLNNIEGRKAKKKYDFSHLYGKLEWKGDALAEQKKIRSEWQ</sequence>
<keyword evidence="2" id="KW-1185">Reference proteome</keyword>
<name>A0A5J5IFQ8_9BACT</name>
<protein>
    <submittedName>
        <fullName evidence="1">Uncharacterized protein</fullName>
    </submittedName>
</protein>
<dbReference type="AlphaFoldDB" id="A0A5J5IFQ8"/>
<dbReference type="EMBL" id="VYQF01000008">
    <property type="protein sequence ID" value="KAA9036376.1"/>
    <property type="molecule type" value="Genomic_DNA"/>
</dbReference>